<evidence type="ECO:0000256" key="7">
    <source>
        <dbReference type="ARBA" id="ARBA00023136"/>
    </source>
</evidence>
<feature type="transmembrane region" description="Helical" evidence="12">
    <location>
        <begin position="69"/>
        <end position="91"/>
    </location>
</feature>
<keyword evidence="2" id="KW-0433">Leucine-rich repeat</keyword>
<evidence type="ECO:0000256" key="5">
    <source>
        <dbReference type="ARBA" id="ARBA00022737"/>
    </source>
</evidence>
<accession>A0A0S3S1I1</accession>
<dbReference type="SUPFAM" id="SSF56112">
    <property type="entry name" value="Protein kinase-like (PK-like)"/>
    <property type="match status" value="1"/>
</dbReference>
<feature type="region of interest" description="Disordered" evidence="11">
    <location>
        <begin position="35"/>
        <end position="57"/>
    </location>
</feature>
<proteinExistence type="predicted"/>
<keyword evidence="4" id="KW-0732">Signal</keyword>
<keyword evidence="10" id="KW-0067">ATP-binding</keyword>
<evidence type="ECO:0000256" key="8">
    <source>
        <dbReference type="ARBA" id="ARBA00023170"/>
    </source>
</evidence>
<evidence type="ECO:0000256" key="4">
    <source>
        <dbReference type="ARBA" id="ARBA00022729"/>
    </source>
</evidence>
<dbReference type="InterPro" id="IPR011009">
    <property type="entry name" value="Kinase-like_dom_sf"/>
</dbReference>
<evidence type="ECO:0000313" key="14">
    <source>
        <dbReference type="EMBL" id="BAT86639.1"/>
    </source>
</evidence>
<dbReference type="InterPro" id="IPR052422">
    <property type="entry name" value="Auxin_Ser/Thr_Kinase"/>
</dbReference>
<dbReference type="PROSITE" id="PS00107">
    <property type="entry name" value="PROTEIN_KINASE_ATP"/>
    <property type="match status" value="1"/>
</dbReference>
<keyword evidence="5" id="KW-0677">Repeat</keyword>
<keyword evidence="7 12" id="KW-0472">Membrane</keyword>
<comment type="subcellular location">
    <subcellularLocation>
        <location evidence="1">Membrane</location>
        <topology evidence="1">Single-pass membrane protein</topology>
    </subcellularLocation>
</comment>
<keyword evidence="8" id="KW-0675">Receptor</keyword>
<dbReference type="PANTHER" id="PTHR47986:SF10">
    <property type="entry name" value="RECEPTOR-LIKE KINASE TMK4"/>
    <property type="match status" value="1"/>
</dbReference>
<evidence type="ECO:0000256" key="6">
    <source>
        <dbReference type="ARBA" id="ARBA00022989"/>
    </source>
</evidence>
<keyword evidence="3 12" id="KW-0812">Transmembrane</keyword>
<dbReference type="AlphaFoldDB" id="A0A0S3S1I1"/>
<keyword evidence="9" id="KW-0325">Glycoprotein</keyword>
<keyword evidence="6 12" id="KW-1133">Transmembrane helix</keyword>
<dbReference type="PROSITE" id="PS50011">
    <property type="entry name" value="PROTEIN_KINASE_DOM"/>
    <property type="match status" value="1"/>
</dbReference>
<gene>
    <name evidence="14" type="primary">Vigan.04G431200</name>
    <name evidence="14" type="ORF">VIGAN_04431200</name>
</gene>
<organism evidence="14 15">
    <name type="scientific">Vigna angularis var. angularis</name>
    <dbReference type="NCBI Taxonomy" id="157739"/>
    <lineage>
        <taxon>Eukaryota</taxon>
        <taxon>Viridiplantae</taxon>
        <taxon>Streptophyta</taxon>
        <taxon>Embryophyta</taxon>
        <taxon>Tracheophyta</taxon>
        <taxon>Spermatophyta</taxon>
        <taxon>Magnoliopsida</taxon>
        <taxon>eudicotyledons</taxon>
        <taxon>Gunneridae</taxon>
        <taxon>Pentapetalae</taxon>
        <taxon>rosids</taxon>
        <taxon>fabids</taxon>
        <taxon>Fabales</taxon>
        <taxon>Fabaceae</taxon>
        <taxon>Papilionoideae</taxon>
        <taxon>50 kb inversion clade</taxon>
        <taxon>NPAAA clade</taxon>
        <taxon>indigoferoid/millettioid clade</taxon>
        <taxon>Phaseoleae</taxon>
        <taxon>Vigna</taxon>
    </lineage>
</organism>
<dbReference type="PANTHER" id="PTHR47986">
    <property type="entry name" value="OSJNBA0070M12.3 PROTEIN"/>
    <property type="match status" value="1"/>
</dbReference>
<evidence type="ECO:0000256" key="11">
    <source>
        <dbReference type="SAM" id="MobiDB-lite"/>
    </source>
</evidence>
<dbReference type="InterPro" id="IPR017441">
    <property type="entry name" value="Protein_kinase_ATP_BS"/>
</dbReference>
<dbReference type="InterPro" id="IPR000719">
    <property type="entry name" value="Prot_kinase_dom"/>
</dbReference>
<dbReference type="PROSITE" id="PS51257">
    <property type="entry name" value="PROKAR_LIPOPROTEIN"/>
    <property type="match status" value="1"/>
</dbReference>
<evidence type="ECO:0000256" key="3">
    <source>
        <dbReference type="ARBA" id="ARBA00022692"/>
    </source>
</evidence>
<evidence type="ECO:0000256" key="12">
    <source>
        <dbReference type="SAM" id="Phobius"/>
    </source>
</evidence>
<dbReference type="EMBL" id="AP015037">
    <property type="protein sequence ID" value="BAT86639.1"/>
    <property type="molecule type" value="Genomic_DNA"/>
</dbReference>
<sequence length="198" mass="21937">MREDGTSPVNSLSFSCRSNKAVLFDKSGMRPVKKYLGGNSGTTSSSGVGDAPTRSPNAPSGDFQLSRAWIAHIVLIVVFIVAVFVLVFCMCHTKNWHWTLGKVKNLENEKEVGPRFEGQHVTLSIEFFRQVTKYFTEENILGRGGFGVVYRGELDNGTKIAVKRMKCDFCRMGSQGMNELEAKIAILSKVTPVPHFTL</sequence>
<keyword evidence="15" id="KW-1185">Reference proteome</keyword>
<dbReference type="Proteomes" id="UP000291084">
    <property type="component" value="Chromosome 4"/>
</dbReference>
<reference evidence="14 15" key="1">
    <citation type="journal article" date="2015" name="Sci. Rep.">
        <title>The power of single molecule real-time sequencing technology in the de novo assembly of a eukaryotic genome.</title>
        <authorList>
            <person name="Sakai H."/>
            <person name="Naito K."/>
            <person name="Ogiso-Tanaka E."/>
            <person name="Takahashi Y."/>
            <person name="Iseki K."/>
            <person name="Muto C."/>
            <person name="Satou K."/>
            <person name="Teruya K."/>
            <person name="Shiroma A."/>
            <person name="Shimoji M."/>
            <person name="Hirano T."/>
            <person name="Itoh T."/>
            <person name="Kaga A."/>
            <person name="Tomooka N."/>
        </authorList>
    </citation>
    <scope>NUCLEOTIDE SEQUENCE [LARGE SCALE GENOMIC DNA]</scope>
    <source>
        <strain evidence="15">cv. Shumari</strain>
    </source>
</reference>
<name>A0A0S3S1I1_PHAAN</name>
<evidence type="ECO:0000256" key="1">
    <source>
        <dbReference type="ARBA" id="ARBA00004167"/>
    </source>
</evidence>
<dbReference type="GO" id="GO:0016020">
    <property type="term" value="C:membrane"/>
    <property type="evidence" value="ECO:0007669"/>
    <property type="project" value="UniProtKB-SubCell"/>
</dbReference>
<evidence type="ECO:0000256" key="10">
    <source>
        <dbReference type="PROSITE-ProRule" id="PRU10141"/>
    </source>
</evidence>
<protein>
    <recommendedName>
        <fullName evidence="13">Protein kinase domain-containing protein</fullName>
    </recommendedName>
</protein>
<dbReference type="Gene3D" id="3.30.200.20">
    <property type="entry name" value="Phosphorylase Kinase, domain 1"/>
    <property type="match status" value="1"/>
</dbReference>
<evidence type="ECO:0000256" key="9">
    <source>
        <dbReference type="ARBA" id="ARBA00023180"/>
    </source>
</evidence>
<dbReference type="GO" id="GO:0004672">
    <property type="term" value="F:protein kinase activity"/>
    <property type="evidence" value="ECO:0007669"/>
    <property type="project" value="InterPro"/>
</dbReference>
<feature type="domain" description="Protein kinase" evidence="13">
    <location>
        <begin position="135"/>
        <end position="198"/>
    </location>
</feature>
<feature type="binding site" evidence="10">
    <location>
        <position position="163"/>
    </location>
    <ligand>
        <name>ATP</name>
        <dbReference type="ChEBI" id="CHEBI:30616"/>
    </ligand>
</feature>
<evidence type="ECO:0000313" key="15">
    <source>
        <dbReference type="Proteomes" id="UP000291084"/>
    </source>
</evidence>
<evidence type="ECO:0000256" key="2">
    <source>
        <dbReference type="ARBA" id="ARBA00022614"/>
    </source>
</evidence>
<keyword evidence="10" id="KW-0547">Nucleotide-binding</keyword>
<dbReference type="GO" id="GO:0005524">
    <property type="term" value="F:ATP binding"/>
    <property type="evidence" value="ECO:0007669"/>
    <property type="project" value="UniProtKB-UniRule"/>
</dbReference>
<evidence type="ECO:0000259" key="13">
    <source>
        <dbReference type="PROSITE" id="PS50011"/>
    </source>
</evidence>